<dbReference type="RefSeq" id="WP_161339026.1">
    <property type="nucleotide sequence ID" value="NZ_JBHSDG010000004.1"/>
</dbReference>
<dbReference type="InterPro" id="IPR004714">
    <property type="entry name" value="Cyt_oxidase_maturation_cbb3"/>
</dbReference>
<evidence type="ECO:0000313" key="3">
    <source>
        <dbReference type="Proteomes" id="UP000445696"/>
    </source>
</evidence>
<protein>
    <submittedName>
        <fullName evidence="2">Cbb3-type cytochrome oxidase assembly protein CcoS</fullName>
    </submittedName>
</protein>
<accession>A0A845MG13</accession>
<gene>
    <name evidence="2" type="primary">ccoS</name>
    <name evidence="2" type="ORF">GQF03_09470</name>
</gene>
<dbReference type="EMBL" id="WTVA01000004">
    <property type="protein sequence ID" value="MZR22562.1"/>
    <property type="molecule type" value="Genomic_DNA"/>
</dbReference>
<evidence type="ECO:0000256" key="1">
    <source>
        <dbReference type="SAM" id="Phobius"/>
    </source>
</evidence>
<sequence>MNVLIYLIPVALFLGGLGLAAFLWSLKSGQYEDLDGAANRILIDEEDDEIS</sequence>
<reference evidence="2 3" key="1">
    <citation type="journal article" date="2014" name="Int. J. Syst. Evol. Microbiol.">
        <title>Sneathiella chungangensis sp. nov., isolated from a marine sand, and emended description of the genus Sneathiella.</title>
        <authorList>
            <person name="Siamphan C."/>
            <person name="Kim H."/>
            <person name="Lee J.S."/>
            <person name="Kim W."/>
        </authorList>
    </citation>
    <scope>NUCLEOTIDE SEQUENCE [LARGE SCALE GENOMIC DNA]</scope>
    <source>
        <strain evidence="2 3">KCTC 32476</strain>
    </source>
</reference>
<name>A0A845MG13_9PROT</name>
<organism evidence="2 3">
    <name type="scientific">Sneathiella chungangensis</name>
    <dbReference type="NCBI Taxonomy" id="1418234"/>
    <lineage>
        <taxon>Bacteria</taxon>
        <taxon>Pseudomonadati</taxon>
        <taxon>Pseudomonadota</taxon>
        <taxon>Alphaproteobacteria</taxon>
        <taxon>Sneathiellales</taxon>
        <taxon>Sneathiellaceae</taxon>
        <taxon>Sneathiella</taxon>
    </lineage>
</organism>
<dbReference type="PANTHER" id="PTHR41532:SF1">
    <property type="entry name" value="FIXS PROTEIN"/>
    <property type="match status" value="1"/>
</dbReference>
<keyword evidence="1" id="KW-1133">Transmembrane helix</keyword>
<feature type="transmembrane region" description="Helical" evidence="1">
    <location>
        <begin position="6"/>
        <end position="26"/>
    </location>
</feature>
<keyword evidence="3" id="KW-1185">Reference proteome</keyword>
<dbReference type="AlphaFoldDB" id="A0A845MG13"/>
<comment type="caution">
    <text evidence="2">The sequence shown here is derived from an EMBL/GenBank/DDBJ whole genome shotgun (WGS) entry which is preliminary data.</text>
</comment>
<proteinExistence type="predicted"/>
<keyword evidence="1" id="KW-0812">Transmembrane</keyword>
<dbReference type="NCBIfam" id="TIGR00847">
    <property type="entry name" value="ccoS"/>
    <property type="match status" value="1"/>
</dbReference>
<evidence type="ECO:0000313" key="2">
    <source>
        <dbReference type="EMBL" id="MZR22562.1"/>
    </source>
</evidence>
<keyword evidence="1" id="KW-0472">Membrane</keyword>
<dbReference type="PANTHER" id="PTHR41532">
    <property type="entry name" value="FIXS PROTEIN"/>
    <property type="match status" value="1"/>
</dbReference>
<dbReference type="Pfam" id="PF03597">
    <property type="entry name" value="FixS"/>
    <property type="match status" value="1"/>
</dbReference>
<dbReference type="Proteomes" id="UP000445696">
    <property type="component" value="Unassembled WGS sequence"/>
</dbReference>